<dbReference type="PROSITE" id="PS50181">
    <property type="entry name" value="FBOX"/>
    <property type="match status" value="1"/>
</dbReference>
<organism evidence="3 4">
    <name type="scientific">Apiospora rasikravindrae</name>
    <dbReference type="NCBI Taxonomy" id="990691"/>
    <lineage>
        <taxon>Eukaryota</taxon>
        <taxon>Fungi</taxon>
        <taxon>Dikarya</taxon>
        <taxon>Ascomycota</taxon>
        <taxon>Pezizomycotina</taxon>
        <taxon>Sordariomycetes</taxon>
        <taxon>Xylariomycetidae</taxon>
        <taxon>Amphisphaeriales</taxon>
        <taxon>Apiosporaceae</taxon>
        <taxon>Apiospora</taxon>
    </lineage>
</organism>
<evidence type="ECO:0000313" key="4">
    <source>
        <dbReference type="Proteomes" id="UP001444661"/>
    </source>
</evidence>
<evidence type="ECO:0000259" key="2">
    <source>
        <dbReference type="PROSITE" id="PS50181"/>
    </source>
</evidence>
<dbReference type="Pfam" id="PF00646">
    <property type="entry name" value="F-box"/>
    <property type="match status" value="1"/>
</dbReference>
<dbReference type="EMBL" id="JAQQWK010000013">
    <property type="protein sequence ID" value="KAK8017711.1"/>
    <property type="molecule type" value="Genomic_DNA"/>
</dbReference>
<evidence type="ECO:0000313" key="3">
    <source>
        <dbReference type="EMBL" id="KAK8017711.1"/>
    </source>
</evidence>
<reference evidence="3 4" key="1">
    <citation type="submission" date="2023-01" db="EMBL/GenBank/DDBJ databases">
        <title>Analysis of 21 Apiospora genomes using comparative genomics revels a genus with tremendous synthesis potential of carbohydrate active enzymes and secondary metabolites.</title>
        <authorList>
            <person name="Sorensen T."/>
        </authorList>
    </citation>
    <scope>NUCLEOTIDE SEQUENCE [LARGE SCALE GENOMIC DNA]</scope>
    <source>
        <strain evidence="3 4">CBS 33761</strain>
    </source>
</reference>
<feature type="compositionally biased region" description="Low complexity" evidence="1">
    <location>
        <begin position="423"/>
        <end position="440"/>
    </location>
</feature>
<name>A0ABR1RRW0_9PEZI</name>
<sequence length="440" mass="49171">MQPPDPSSSDMAHIPLQGMENPVLDGKEPLRTSLPIAEDARAKLAHVAGQVIRLEALPEELILNIFKCTPHDSCVCLSQASRKLRRISKSSALKDYHEWQDEMLQACWPDDDRRKVSPALGGWRSWFTDGNDNRSALGQQLRKDLFCAGCQQAPSNSSSSSLWKSELMDWRQCDTCPDQPLHRVWQFLADGTCLRSPSLVRLCPHQSCSAQDGRVLQRQNCRECGSSAVATSRFGISENVKFRGLLTSWPLLEKHGGDSATPAPTATTDEPHRLLLANEDLGARDLALRLVDRCRLHERLYICPHHPIDNDRDRCATQLAPLLRSFRTGLVRAVKETYIPRFPLFVGSVPVPYEHKLICIHCGVHLSLRAHYAYHGDLKKSLDEGGSATAADLKDLEIRRLFVWPRHHKRRGPLGPPPRRRAAAGLPLRGAPGPEAPELV</sequence>
<feature type="region of interest" description="Disordered" evidence="1">
    <location>
        <begin position="1"/>
        <end position="28"/>
    </location>
</feature>
<keyword evidence="4" id="KW-1185">Reference proteome</keyword>
<feature type="compositionally biased region" description="Basic residues" evidence="1">
    <location>
        <begin position="409"/>
        <end position="422"/>
    </location>
</feature>
<dbReference type="InterPro" id="IPR036047">
    <property type="entry name" value="F-box-like_dom_sf"/>
</dbReference>
<dbReference type="SUPFAM" id="SSF81383">
    <property type="entry name" value="F-box domain"/>
    <property type="match status" value="1"/>
</dbReference>
<evidence type="ECO:0000256" key="1">
    <source>
        <dbReference type="SAM" id="MobiDB-lite"/>
    </source>
</evidence>
<dbReference type="InterPro" id="IPR001810">
    <property type="entry name" value="F-box_dom"/>
</dbReference>
<accession>A0ABR1RRW0</accession>
<proteinExistence type="predicted"/>
<feature type="domain" description="F-box" evidence="2">
    <location>
        <begin position="51"/>
        <end position="102"/>
    </location>
</feature>
<comment type="caution">
    <text evidence="3">The sequence shown here is derived from an EMBL/GenBank/DDBJ whole genome shotgun (WGS) entry which is preliminary data.</text>
</comment>
<protein>
    <recommendedName>
        <fullName evidence="2">F-box domain-containing protein</fullName>
    </recommendedName>
</protein>
<dbReference type="Proteomes" id="UP001444661">
    <property type="component" value="Unassembled WGS sequence"/>
</dbReference>
<dbReference type="CDD" id="cd09917">
    <property type="entry name" value="F-box_SF"/>
    <property type="match status" value="1"/>
</dbReference>
<gene>
    <name evidence="3" type="ORF">PG993_014037</name>
</gene>
<feature type="region of interest" description="Disordered" evidence="1">
    <location>
        <begin position="409"/>
        <end position="440"/>
    </location>
</feature>